<protein>
    <submittedName>
        <fullName evidence="1">Uncharacterized protein</fullName>
    </submittedName>
</protein>
<proteinExistence type="predicted"/>
<sequence length="92" mass="10513">MMKTTTMSNTSGNDYASFFNRYALAITGIEDRRYWNCIPTEESRTLEGFVLLGTISYGCLQLWSQIREMTQESCLVYDAYQVPSAKVIICCI</sequence>
<reference evidence="2" key="1">
    <citation type="journal article" date="2022" name="Mol. Ecol. Resour.">
        <title>The genomes of chicory, endive, great burdock and yacon provide insights into Asteraceae palaeo-polyploidization history and plant inulin production.</title>
        <authorList>
            <person name="Fan W."/>
            <person name="Wang S."/>
            <person name="Wang H."/>
            <person name="Wang A."/>
            <person name="Jiang F."/>
            <person name="Liu H."/>
            <person name="Zhao H."/>
            <person name="Xu D."/>
            <person name="Zhang Y."/>
        </authorList>
    </citation>
    <scope>NUCLEOTIDE SEQUENCE [LARGE SCALE GENOMIC DNA]</scope>
    <source>
        <strain evidence="2">cv. Yunnan</strain>
    </source>
</reference>
<name>A0ACB8YM69_9ASTR</name>
<organism evidence="1 2">
    <name type="scientific">Smallanthus sonchifolius</name>
    <dbReference type="NCBI Taxonomy" id="185202"/>
    <lineage>
        <taxon>Eukaryota</taxon>
        <taxon>Viridiplantae</taxon>
        <taxon>Streptophyta</taxon>
        <taxon>Embryophyta</taxon>
        <taxon>Tracheophyta</taxon>
        <taxon>Spermatophyta</taxon>
        <taxon>Magnoliopsida</taxon>
        <taxon>eudicotyledons</taxon>
        <taxon>Gunneridae</taxon>
        <taxon>Pentapetalae</taxon>
        <taxon>asterids</taxon>
        <taxon>campanulids</taxon>
        <taxon>Asterales</taxon>
        <taxon>Asteraceae</taxon>
        <taxon>Asteroideae</taxon>
        <taxon>Heliantheae alliance</taxon>
        <taxon>Millerieae</taxon>
        <taxon>Smallanthus</taxon>
    </lineage>
</organism>
<accession>A0ACB8YM69</accession>
<gene>
    <name evidence="1" type="ORF">L1987_80197</name>
</gene>
<comment type="caution">
    <text evidence="1">The sequence shown here is derived from an EMBL/GenBank/DDBJ whole genome shotgun (WGS) entry which is preliminary data.</text>
</comment>
<evidence type="ECO:0000313" key="2">
    <source>
        <dbReference type="Proteomes" id="UP001056120"/>
    </source>
</evidence>
<dbReference type="EMBL" id="CM042044">
    <property type="protein sequence ID" value="KAI3686518.1"/>
    <property type="molecule type" value="Genomic_DNA"/>
</dbReference>
<reference evidence="1 2" key="2">
    <citation type="journal article" date="2022" name="Mol. Ecol. Resour.">
        <title>The genomes of chicory, endive, great burdock and yacon provide insights into Asteraceae paleo-polyploidization history and plant inulin production.</title>
        <authorList>
            <person name="Fan W."/>
            <person name="Wang S."/>
            <person name="Wang H."/>
            <person name="Wang A."/>
            <person name="Jiang F."/>
            <person name="Liu H."/>
            <person name="Zhao H."/>
            <person name="Xu D."/>
            <person name="Zhang Y."/>
        </authorList>
    </citation>
    <scope>NUCLEOTIDE SEQUENCE [LARGE SCALE GENOMIC DNA]</scope>
    <source>
        <strain evidence="2">cv. Yunnan</strain>
        <tissue evidence="1">Leaves</tissue>
    </source>
</reference>
<keyword evidence="2" id="KW-1185">Reference proteome</keyword>
<evidence type="ECO:0000313" key="1">
    <source>
        <dbReference type="EMBL" id="KAI3686518.1"/>
    </source>
</evidence>
<dbReference type="Proteomes" id="UP001056120">
    <property type="component" value="Linkage Group LG27"/>
</dbReference>